<dbReference type="Gene3D" id="3.50.50.60">
    <property type="entry name" value="FAD/NAD(P)-binding domain"/>
    <property type="match status" value="2"/>
</dbReference>
<accession>A0A7C8NNP8</accession>
<dbReference type="InterPro" id="IPR036188">
    <property type="entry name" value="FAD/NAD-bd_sf"/>
</dbReference>
<dbReference type="SUPFAM" id="SSF51905">
    <property type="entry name" value="FAD/NAD(P)-binding domain"/>
    <property type="match status" value="1"/>
</dbReference>
<comment type="caution">
    <text evidence="4">The sequence shown here is derived from an EMBL/GenBank/DDBJ whole genome shotgun (WGS) entry which is preliminary data.</text>
</comment>
<keyword evidence="3" id="KW-0560">Oxidoreductase</keyword>
<dbReference type="Pfam" id="PF13738">
    <property type="entry name" value="Pyr_redox_3"/>
    <property type="match status" value="1"/>
</dbReference>
<evidence type="ECO:0000256" key="1">
    <source>
        <dbReference type="ARBA" id="ARBA00022630"/>
    </source>
</evidence>
<proteinExistence type="predicted"/>
<keyword evidence="1" id="KW-0285">Flavoprotein</keyword>
<reference evidence="4 5" key="1">
    <citation type="submission" date="2019-06" db="EMBL/GenBank/DDBJ databases">
        <authorList>
            <person name="Palmer J.M."/>
        </authorList>
    </citation>
    <scope>NUCLEOTIDE SEQUENCE [LARGE SCALE GENOMIC DNA]</scope>
    <source>
        <strain evidence="4 5">TWF703</strain>
    </source>
</reference>
<organism evidence="4 5">
    <name type="scientific">Orbilia oligospora</name>
    <name type="common">Nematode-trapping fungus</name>
    <name type="synonym">Arthrobotrys oligospora</name>
    <dbReference type="NCBI Taxonomy" id="2813651"/>
    <lineage>
        <taxon>Eukaryota</taxon>
        <taxon>Fungi</taxon>
        <taxon>Dikarya</taxon>
        <taxon>Ascomycota</taxon>
        <taxon>Pezizomycotina</taxon>
        <taxon>Orbiliomycetes</taxon>
        <taxon>Orbiliales</taxon>
        <taxon>Orbiliaceae</taxon>
        <taxon>Orbilia</taxon>
    </lineage>
</organism>
<keyword evidence="2" id="KW-0274">FAD</keyword>
<dbReference type="EMBL" id="WIQZ01000172">
    <property type="protein sequence ID" value="KAF3119597.1"/>
    <property type="molecule type" value="Genomic_DNA"/>
</dbReference>
<name>A0A7C8NNP8_ORBOL</name>
<sequence>MDALPVEPCAEEETFDLVIVGAGINGLLAAKAFLDIQPSIKIVVLDSLGSVGGVWAKERIYPGLNVQTTARFFEFPEFGYKDCEPPVEYNGAGFITGPSWSRYFEQWSDKVGLTKYIRLNTSVSQVTRHKDGLRWQCYIAGSQAILTTSKLIIANGISTLPKYPDLDFQKFTGPIMHHRYFGDREADWMKEEVKEVTVYGAGKGCMDDMVQLVKAGKKVKWVIRKEGRGPCWILGRNLPGGRTIDSVALSRITSIFLPSMYQDDGFQILHYFFKRNFIGKAISSFFLNFSKTIAMIPMKPLSNENLQKAIPDIAPFWLYHPIGIDNYDVNICDYLRNGDIEVIRDTIVSLEGNKVMLASNPSYATDAVIFGTGWKSSISLFSENRELEMQLGLPSASYTEEYIQKWRALETEADRKVFATNPVLRHAPKLPTTPPSTQELGPFRLYHHTIPTNFADRSIAFLGVAQTAGTIHYGLVMALWTAAYFNDRLNLPSKEEMERIAAYELRFNQIRHLGIRNEFPIIYSDFMSMMTTLLKELGLSPWMKTGWFHEIFQPYTCHDYRDLNKKWMLKENLIRNEGGANIVSL</sequence>
<evidence type="ECO:0000256" key="2">
    <source>
        <dbReference type="ARBA" id="ARBA00022827"/>
    </source>
</evidence>
<evidence type="ECO:0000313" key="5">
    <source>
        <dbReference type="Proteomes" id="UP000480548"/>
    </source>
</evidence>
<gene>
    <name evidence="4" type="ORF">TWF703_003252</name>
</gene>
<dbReference type="InterPro" id="IPR050346">
    <property type="entry name" value="FMO-like"/>
</dbReference>
<dbReference type="PANTHER" id="PTHR23023">
    <property type="entry name" value="DIMETHYLANILINE MONOOXYGENASE"/>
    <property type="match status" value="1"/>
</dbReference>
<evidence type="ECO:0008006" key="6">
    <source>
        <dbReference type="Google" id="ProtNLM"/>
    </source>
</evidence>
<dbReference type="GO" id="GO:0016491">
    <property type="term" value="F:oxidoreductase activity"/>
    <property type="evidence" value="ECO:0007669"/>
    <property type="project" value="UniProtKB-KW"/>
</dbReference>
<protein>
    <recommendedName>
        <fullName evidence="6">FAD/NAD(P)-binding domain-containing protein</fullName>
    </recommendedName>
</protein>
<evidence type="ECO:0000313" key="4">
    <source>
        <dbReference type="EMBL" id="KAF3119597.1"/>
    </source>
</evidence>
<dbReference type="AlphaFoldDB" id="A0A7C8NNP8"/>
<dbReference type="Proteomes" id="UP000480548">
    <property type="component" value="Unassembled WGS sequence"/>
</dbReference>
<evidence type="ECO:0000256" key="3">
    <source>
        <dbReference type="ARBA" id="ARBA00023002"/>
    </source>
</evidence>